<comment type="caution">
    <text evidence="1">The sequence shown here is derived from an EMBL/GenBank/DDBJ whole genome shotgun (WGS) entry which is preliminary data.</text>
</comment>
<evidence type="ECO:0000313" key="2">
    <source>
        <dbReference type="Proteomes" id="UP000541109"/>
    </source>
</evidence>
<gene>
    <name evidence="1" type="ORF">H2509_20395</name>
</gene>
<name>A0A839AL17_9HYPH</name>
<keyword evidence="2" id="KW-1185">Reference proteome</keyword>
<dbReference type="EMBL" id="JACFXV010000068">
    <property type="protein sequence ID" value="MBA5779497.1"/>
    <property type="molecule type" value="Genomic_DNA"/>
</dbReference>
<evidence type="ECO:0000313" key="1">
    <source>
        <dbReference type="EMBL" id="MBA5779497.1"/>
    </source>
</evidence>
<sequence length="110" mass="11115">MRPANEARGEVAVTVGGVDLILCATLGGLAGVSAATKSETFAQMFRKICGGEPNAIIAVVQSWTVEGDAVAALKAMKIPDMMKIASAAERCMDALMGDAAGNADAGAEKS</sequence>
<protein>
    <submittedName>
        <fullName evidence="1">Uncharacterized protein</fullName>
    </submittedName>
</protein>
<dbReference type="RefSeq" id="WP_182168327.1">
    <property type="nucleotide sequence ID" value="NZ_JACFXV010000068.1"/>
</dbReference>
<dbReference type="Proteomes" id="UP000541109">
    <property type="component" value="Unassembled WGS sequence"/>
</dbReference>
<organism evidence="1 2">
    <name type="scientific">Stappia albiluteola</name>
    <dbReference type="NCBI Taxonomy" id="2758565"/>
    <lineage>
        <taxon>Bacteria</taxon>
        <taxon>Pseudomonadati</taxon>
        <taxon>Pseudomonadota</taxon>
        <taxon>Alphaproteobacteria</taxon>
        <taxon>Hyphomicrobiales</taxon>
        <taxon>Stappiaceae</taxon>
        <taxon>Stappia</taxon>
    </lineage>
</organism>
<accession>A0A839AL17</accession>
<dbReference type="AlphaFoldDB" id="A0A839AL17"/>
<proteinExistence type="predicted"/>
<reference evidence="1 2" key="1">
    <citation type="submission" date="2020-07" db="EMBL/GenBank/DDBJ databases">
        <title>Stappia sp., F7233, whole genome shotgun sequencing project.</title>
        <authorList>
            <person name="Jiang S."/>
            <person name="Liu Z.W."/>
            <person name="Du Z.J."/>
        </authorList>
    </citation>
    <scope>NUCLEOTIDE SEQUENCE [LARGE SCALE GENOMIC DNA]</scope>
    <source>
        <strain evidence="1 2">F7233</strain>
    </source>
</reference>